<feature type="chain" id="PRO_5046869519" evidence="1">
    <location>
        <begin position="31"/>
        <end position="154"/>
    </location>
</feature>
<evidence type="ECO:0000313" key="3">
    <source>
        <dbReference type="Proteomes" id="UP001576780"/>
    </source>
</evidence>
<evidence type="ECO:0000256" key="1">
    <source>
        <dbReference type="SAM" id="SignalP"/>
    </source>
</evidence>
<keyword evidence="3" id="KW-1185">Reference proteome</keyword>
<protein>
    <submittedName>
        <fullName evidence="2">Uncharacterized protein</fullName>
    </submittedName>
</protein>
<organism evidence="2 3">
    <name type="scientific">Floridaenema evergladense BLCC-F167</name>
    <dbReference type="NCBI Taxonomy" id="3153639"/>
    <lineage>
        <taxon>Bacteria</taxon>
        <taxon>Bacillati</taxon>
        <taxon>Cyanobacteriota</taxon>
        <taxon>Cyanophyceae</taxon>
        <taxon>Oscillatoriophycideae</taxon>
        <taxon>Aerosakkonematales</taxon>
        <taxon>Aerosakkonemataceae</taxon>
        <taxon>Floridanema</taxon>
        <taxon>Floridanema evergladense</taxon>
    </lineage>
</organism>
<accession>A0ABV4WF24</accession>
<dbReference type="EMBL" id="JBHFNT010000044">
    <property type="protein sequence ID" value="MFB2833684.1"/>
    <property type="molecule type" value="Genomic_DNA"/>
</dbReference>
<dbReference type="RefSeq" id="WP_413276137.1">
    <property type="nucleotide sequence ID" value="NZ_JBHFNT010000044.1"/>
</dbReference>
<gene>
    <name evidence="2" type="ORF">ACE1CA_04040</name>
</gene>
<keyword evidence="1" id="KW-0732">Signal</keyword>
<proteinExistence type="predicted"/>
<comment type="caution">
    <text evidence="2">The sequence shown here is derived from an EMBL/GenBank/DDBJ whole genome shotgun (WGS) entry which is preliminary data.</text>
</comment>
<feature type="signal peptide" evidence="1">
    <location>
        <begin position="1"/>
        <end position="30"/>
    </location>
</feature>
<reference evidence="2 3" key="1">
    <citation type="submission" date="2024-09" db="EMBL/GenBank/DDBJ databases">
        <title>Floridaenema gen nov. (Aerosakkonemataceae, Aerosakkonematales ord. nov., Cyanobacteria) from benthic tropical and subtropical fresh waters, with the description of four new species.</title>
        <authorList>
            <person name="Moretto J.A."/>
            <person name="Berthold D.E."/>
            <person name="Lefler F.W."/>
            <person name="Huang I.-S."/>
            <person name="Laughinghouse H. IV."/>
        </authorList>
    </citation>
    <scope>NUCLEOTIDE SEQUENCE [LARGE SCALE GENOMIC DNA]</scope>
    <source>
        <strain evidence="2 3">BLCC-F167</strain>
    </source>
</reference>
<dbReference type="Proteomes" id="UP001576780">
    <property type="component" value="Unassembled WGS sequence"/>
</dbReference>
<name>A0ABV4WF24_9CYAN</name>
<evidence type="ECO:0000313" key="2">
    <source>
        <dbReference type="EMBL" id="MFB2833684.1"/>
    </source>
</evidence>
<sequence>MLKQPMKHFKHARFLAWVTVLCASSVVAQTANYGAINVSPGFEPSSAIATGSTAGSFSLFSIANRDRDNNFCIGYSNSATPDHVLTLQKDFSHLKLELRSGRTSTTLVVKGPNGVIRCGIGSIEDKNWKAGEYEIWVGSKDEGVRGNYTLLVKE</sequence>